<evidence type="ECO:0000313" key="3">
    <source>
        <dbReference type="Proteomes" id="UP001187531"/>
    </source>
</evidence>
<evidence type="ECO:0000256" key="1">
    <source>
        <dbReference type="SAM" id="MobiDB-lite"/>
    </source>
</evidence>
<dbReference type="AlphaFoldDB" id="A0AA88L3Z2"/>
<accession>A0AA88L3Z2</accession>
<proteinExistence type="predicted"/>
<gene>
    <name evidence="2" type="ORF">QYM36_010962</name>
</gene>
<comment type="caution">
    <text evidence="2">The sequence shown here is derived from an EMBL/GenBank/DDBJ whole genome shotgun (WGS) entry which is preliminary data.</text>
</comment>
<feature type="region of interest" description="Disordered" evidence="1">
    <location>
        <begin position="147"/>
        <end position="184"/>
    </location>
</feature>
<reference evidence="2" key="1">
    <citation type="submission" date="2023-07" db="EMBL/GenBank/DDBJ databases">
        <title>Chromosome-level genome assembly of Artemia franciscana.</title>
        <authorList>
            <person name="Jo E."/>
        </authorList>
    </citation>
    <scope>NUCLEOTIDE SEQUENCE</scope>
    <source>
        <tissue evidence="2">Whole body</tissue>
    </source>
</reference>
<name>A0AA88L3Z2_ARTSF</name>
<sequence>MLLQDKRPQRITWHSQDERAQSQVDSLLISSRWRSSIKNCRAYRRADTGVKNGFGHMVLEAPLAIKITPRKRMQPPPRYDAARLQDKAVVVEFHLELSNRSDILLADDDNKPTTINLEYKWEKIRYTIKDAFKQVLGGQKRKQKKCHDFPSTQTLPNNGTTTLQLSSPNTTSAQLSQPAPYSNVNVDPLPSIQEIKEAIKKLRHQKKPGTDFIPAKVYEAAPILAEKLQKLFC</sequence>
<protein>
    <submittedName>
        <fullName evidence="2">Uncharacterized protein</fullName>
    </submittedName>
</protein>
<dbReference type="EMBL" id="JAVRJZ010000015">
    <property type="protein sequence ID" value="KAK2712109.1"/>
    <property type="molecule type" value="Genomic_DNA"/>
</dbReference>
<keyword evidence="3" id="KW-1185">Reference proteome</keyword>
<feature type="compositionally biased region" description="Polar residues" evidence="1">
    <location>
        <begin position="150"/>
        <end position="184"/>
    </location>
</feature>
<dbReference type="Proteomes" id="UP001187531">
    <property type="component" value="Unassembled WGS sequence"/>
</dbReference>
<organism evidence="2 3">
    <name type="scientific">Artemia franciscana</name>
    <name type="common">Brine shrimp</name>
    <name type="synonym">Artemia sanfranciscana</name>
    <dbReference type="NCBI Taxonomy" id="6661"/>
    <lineage>
        <taxon>Eukaryota</taxon>
        <taxon>Metazoa</taxon>
        <taxon>Ecdysozoa</taxon>
        <taxon>Arthropoda</taxon>
        <taxon>Crustacea</taxon>
        <taxon>Branchiopoda</taxon>
        <taxon>Anostraca</taxon>
        <taxon>Artemiidae</taxon>
        <taxon>Artemia</taxon>
    </lineage>
</organism>
<evidence type="ECO:0000313" key="2">
    <source>
        <dbReference type="EMBL" id="KAK2712109.1"/>
    </source>
</evidence>